<proteinExistence type="predicted"/>
<dbReference type="RefSeq" id="WP_073337109.1">
    <property type="nucleotide sequence ID" value="NZ_FQXM01000004.1"/>
</dbReference>
<gene>
    <name evidence="2" type="ORF">SAMN02745207_00757</name>
</gene>
<dbReference type="CDD" id="cd07750">
    <property type="entry name" value="PolyPPase_VTC_like"/>
    <property type="match status" value="1"/>
</dbReference>
<evidence type="ECO:0000313" key="2">
    <source>
        <dbReference type="EMBL" id="SHH33569.1"/>
    </source>
</evidence>
<dbReference type="EMBL" id="FQXM01000004">
    <property type="protein sequence ID" value="SHH33569.1"/>
    <property type="molecule type" value="Genomic_DNA"/>
</dbReference>
<dbReference type="InterPro" id="IPR018966">
    <property type="entry name" value="VTC_domain"/>
</dbReference>
<dbReference type="Proteomes" id="UP000184447">
    <property type="component" value="Unassembled WGS sequence"/>
</dbReference>
<accession>A0A1M5S525</accession>
<reference evidence="2 3" key="1">
    <citation type="submission" date="2016-11" db="EMBL/GenBank/DDBJ databases">
        <authorList>
            <person name="Jaros S."/>
            <person name="Januszkiewicz K."/>
            <person name="Wedrychowicz H."/>
        </authorList>
    </citation>
    <scope>NUCLEOTIDE SEQUENCE [LARGE SCALE GENOMIC DNA]</scope>
    <source>
        <strain evidence="2 3">DSM 8605</strain>
    </source>
</reference>
<feature type="domain" description="VTC" evidence="1">
    <location>
        <begin position="7"/>
        <end position="226"/>
    </location>
</feature>
<evidence type="ECO:0000313" key="3">
    <source>
        <dbReference type="Proteomes" id="UP000184447"/>
    </source>
</evidence>
<dbReference type="GO" id="GO:0006799">
    <property type="term" value="P:polyphosphate biosynthetic process"/>
    <property type="evidence" value="ECO:0007669"/>
    <property type="project" value="UniProtKB-ARBA"/>
</dbReference>
<protein>
    <submittedName>
        <fullName evidence="2">VTC domain-containing protein</fullName>
    </submittedName>
</protein>
<organism evidence="2 3">
    <name type="scientific">Clostridium grantii DSM 8605</name>
    <dbReference type="NCBI Taxonomy" id="1121316"/>
    <lineage>
        <taxon>Bacteria</taxon>
        <taxon>Bacillati</taxon>
        <taxon>Bacillota</taxon>
        <taxon>Clostridia</taxon>
        <taxon>Eubacteriales</taxon>
        <taxon>Clostridiaceae</taxon>
        <taxon>Clostridium</taxon>
    </lineage>
</organism>
<dbReference type="OrthoDB" id="9784042at2"/>
<evidence type="ECO:0000259" key="1">
    <source>
        <dbReference type="Pfam" id="PF09359"/>
    </source>
</evidence>
<dbReference type="Gene3D" id="3.20.100.30">
    <property type="entry name" value="VTC, catalytic tunnel domain"/>
    <property type="match status" value="1"/>
</dbReference>
<keyword evidence="3" id="KW-1185">Reference proteome</keyword>
<dbReference type="STRING" id="1121316.SAMN02745207_00757"/>
<dbReference type="AlphaFoldDB" id="A0A1M5S525"/>
<dbReference type="Pfam" id="PF09359">
    <property type="entry name" value="VTC"/>
    <property type="match status" value="1"/>
</dbReference>
<dbReference type="InterPro" id="IPR042267">
    <property type="entry name" value="VTC_sf"/>
</dbReference>
<sequence>MELLKAKRHELKYTISDLDCLVLKNRLSKVLKKDKNCPDEGYSIASVYFDDYNNKAYAEKLNGDAIRHKYRIRFYNDDTSFLKLERKSKVHQMTMKASGNLTEAEVKEIYSGNFEFLMEKKEDLYKDFYFELSNGLIKPKVIVRYNRIAFIHPVGDLRITFDTNIKTSMNQVNIFKDNINYVPALGINENILEIKFNGVMPDHIKTLIESGQVMASSSSKYVYSRKYNYKF</sequence>
<name>A0A1M5S525_9CLOT</name>